<evidence type="ECO:0000259" key="6">
    <source>
        <dbReference type="PROSITE" id="PS51206"/>
    </source>
</evidence>
<feature type="domain" description="SF3 helicase" evidence="6">
    <location>
        <begin position="399"/>
        <end position="577"/>
    </location>
</feature>
<dbReference type="Gene3D" id="3.40.50.300">
    <property type="entry name" value="P-loop containing nucleotide triphosphate hydrolases"/>
    <property type="match status" value="1"/>
</dbReference>
<evidence type="ECO:0000313" key="7">
    <source>
        <dbReference type="EMBL" id="GBN57166.1"/>
    </source>
</evidence>
<sequence length="621" mass="72217">MDSGNLDLDETEMFSGNLKEIEMDSGNLDETKMFSGNLKEIELAGGDLKETKESVFRCESQKDENCNLENCINELCRILGCNISELTYKELSSLVKKRSISLRPQNNETNPCKEFLSEQLKELEEVWQIYKTLRPGCSHDESSGSEEEFQEGGEDSYADNTGYSEEFFKISPEKQYDFPEFMKVFFRSESCRRAGKQIIVCVPNKSFVKEAFVLHFLPWDHLSVFIHSDVTIISILLCADHRYFDIRKCVRSKIDNFKINFCIRYAKMQDVLLENCSKAIYEFGDYKKKEKSEDKSFSSFLLSEYAKQKEITNVYELMSAYAHFSNLQCSFKIVTDDHREDHETHFENAKKYVQISDRKRFAKNAVEVVKAEMFMSFKTVTNLEFLESKAIELCNELMKNDEDFQESVSHALFLKNVICSDPEVKTKYFKMFKFILKSFNFGDPKERYTALTGGFNCGKTSIGFAFLTLFSGTSINCNVDFGRIGFFLGEAINQRFILFDDVSKKGMKNLDELRDHLDGRVPVLLEKKNMQPLLQKFPAGIITSNLPISSNLHVRVREFTLEKFNLQEHEYKMNSNVLFIILVMWNLIPAESYFFKEINNFNCRWRKEHVVSCALCKNFDF</sequence>
<dbReference type="InterPro" id="IPR027417">
    <property type="entry name" value="P-loop_NTPase"/>
</dbReference>
<evidence type="ECO:0000256" key="2">
    <source>
        <dbReference type="ARBA" id="ARBA00022553"/>
    </source>
</evidence>
<proteinExistence type="predicted"/>
<feature type="compositionally biased region" description="Acidic residues" evidence="5">
    <location>
        <begin position="143"/>
        <end position="156"/>
    </location>
</feature>
<dbReference type="EMBL" id="BGPR01012681">
    <property type="protein sequence ID" value="GBN57166.1"/>
    <property type="molecule type" value="Genomic_DNA"/>
</dbReference>
<keyword evidence="3" id="KW-0547">Nucleotide-binding</keyword>
<gene>
    <name evidence="7" type="primary">LT_3</name>
    <name evidence="7" type="ORF">AVEN_20082_1</name>
</gene>
<evidence type="ECO:0000256" key="4">
    <source>
        <dbReference type="ARBA" id="ARBA00022840"/>
    </source>
</evidence>
<name>A0A4Y2Q4D5_ARAVE</name>
<dbReference type="GO" id="GO:0006260">
    <property type="term" value="P:DNA replication"/>
    <property type="evidence" value="ECO:0007669"/>
    <property type="project" value="InterPro"/>
</dbReference>
<evidence type="ECO:0000256" key="5">
    <source>
        <dbReference type="SAM" id="MobiDB-lite"/>
    </source>
</evidence>
<dbReference type="Pfam" id="PF06431">
    <property type="entry name" value="Polyoma_lg_T_C"/>
    <property type="match status" value="1"/>
</dbReference>
<reference evidence="7 8" key="1">
    <citation type="journal article" date="2019" name="Sci. Rep.">
        <title>Orb-weaving spider Araneus ventricosus genome elucidates the spidroin gene catalogue.</title>
        <authorList>
            <person name="Kono N."/>
            <person name="Nakamura H."/>
            <person name="Ohtoshi R."/>
            <person name="Moran D.A.P."/>
            <person name="Shinohara A."/>
            <person name="Yoshida Y."/>
            <person name="Fujiwara M."/>
            <person name="Mori M."/>
            <person name="Tomita M."/>
            <person name="Arakawa K."/>
        </authorList>
    </citation>
    <scope>NUCLEOTIDE SEQUENCE [LARGE SCALE GENOMIC DNA]</scope>
</reference>
<dbReference type="OrthoDB" id="6429186at2759"/>
<protein>
    <submittedName>
        <fullName evidence="7">Large T antigen</fullName>
    </submittedName>
</protein>
<dbReference type="Proteomes" id="UP000499080">
    <property type="component" value="Unassembled WGS sequence"/>
</dbReference>
<evidence type="ECO:0000256" key="1">
    <source>
        <dbReference type="ARBA" id="ARBA00004340"/>
    </source>
</evidence>
<organism evidence="7 8">
    <name type="scientific">Araneus ventricosus</name>
    <name type="common">Orbweaver spider</name>
    <name type="synonym">Epeira ventricosa</name>
    <dbReference type="NCBI Taxonomy" id="182803"/>
    <lineage>
        <taxon>Eukaryota</taxon>
        <taxon>Metazoa</taxon>
        <taxon>Ecdysozoa</taxon>
        <taxon>Arthropoda</taxon>
        <taxon>Chelicerata</taxon>
        <taxon>Arachnida</taxon>
        <taxon>Araneae</taxon>
        <taxon>Araneomorphae</taxon>
        <taxon>Entelegynae</taxon>
        <taxon>Araneoidea</taxon>
        <taxon>Araneidae</taxon>
        <taxon>Araneus</taxon>
    </lineage>
</organism>
<dbReference type="SUPFAM" id="SSF52540">
    <property type="entry name" value="P-loop containing nucleoside triphosphate hydrolases"/>
    <property type="match status" value="1"/>
</dbReference>
<dbReference type="InterPro" id="IPR014015">
    <property type="entry name" value="Helicase_SF3_DNA-vir"/>
</dbReference>
<evidence type="ECO:0000256" key="3">
    <source>
        <dbReference type="ARBA" id="ARBA00022741"/>
    </source>
</evidence>
<dbReference type="Gene3D" id="1.10.10.510">
    <property type="entry name" value="Zinc finger, large T-antigen D1 domain"/>
    <property type="match status" value="1"/>
</dbReference>
<feature type="region of interest" description="Disordered" evidence="5">
    <location>
        <begin position="136"/>
        <end position="156"/>
    </location>
</feature>
<evidence type="ECO:0000313" key="8">
    <source>
        <dbReference type="Proteomes" id="UP000499080"/>
    </source>
</evidence>
<keyword evidence="8" id="KW-1185">Reference proteome</keyword>
<dbReference type="PROSITE" id="PS51206">
    <property type="entry name" value="SF3_HELICASE_1"/>
    <property type="match status" value="1"/>
</dbReference>
<comment type="caution">
    <text evidence="7">The sequence shown here is derived from an EMBL/GenBank/DDBJ whole genome shotgun (WGS) entry which is preliminary data.</text>
</comment>
<dbReference type="GO" id="GO:0005524">
    <property type="term" value="F:ATP binding"/>
    <property type="evidence" value="ECO:0007669"/>
    <property type="project" value="UniProtKB-KW"/>
</dbReference>
<dbReference type="AlphaFoldDB" id="A0A4Y2Q4D5"/>
<dbReference type="GO" id="GO:0003677">
    <property type="term" value="F:DNA binding"/>
    <property type="evidence" value="ECO:0007669"/>
    <property type="project" value="InterPro"/>
</dbReference>
<keyword evidence="4" id="KW-0067">ATP-binding</keyword>
<dbReference type="InterPro" id="IPR010932">
    <property type="entry name" value="Lg_T_Ag_Polyomavir_C"/>
</dbReference>
<comment type="subcellular location">
    <subcellularLocation>
        <location evidence="1">Host cell</location>
    </subcellularLocation>
</comment>
<dbReference type="InterPro" id="IPR037102">
    <property type="entry name" value="Znf_lg_T-Ag_D1_dom_sf"/>
</dbReference>
<dbReference type="GO" id="GO:0043657">
    <property type="term" value="C:host cell"/>
    <property type="evidence" value="ECO:0007669"/>
    <property type="project" value="UniProtKB-SubCell"/>
</dbReference>
<accession>A0A4Y2Q4D5</accession>
<keyword evidence="2" id="KW-0597">Phosphoprotein</keyword>